<accession>A0ABS9DT68</accession>
<dbReference type="PANTHER" id="PTHR43199">
    <property type="entry name" value="GLUTATHIONE HYDROLASE"/>
    <property type="match status" value="1"/>
</dbReference>
<dbReference type="InterPro" id="IPR051792">
    <property type="entry name" value="GGT_bact"/>
</dbReference>
<dbReference type="SUPFAM" id="SSF56235">
    <property type="entry name" value="N-terminal nucleophile aminohydrolases (Ntn hydrolases)"/>
    <property type="match status" value="1"/>
</dbReference>
<evidence type="ECO:0000313" key="3">
    <source>
        <dbReference type="Proteomes" id="UP001521209"/>
    </source>
</evidence>
<dbReference type="InterPro" id="IPR029055">
    <property type="entry name" value="Ntn_hydrolases_N"/>
</dbReference>
<name>A0ABS9DT68_9PROT</name>
<dbReference type="PRINTS" id="PR01210">
    <property type="entry name" value="GGTRANSPTASE"/>
</dbReference>
<dbReference type="Pfam" id="PF01019">
    <property type="entry name" value="G_glu_transpept"/>
    <property type="match status" value="1"/>
</dbReference>
<gene>
    <name evidence="2" type="ORF">L2A60_04425</name>
</gene>
<dbReference type="RefSeq" id="WP_235703160.1">
    <property type="nucleotide sequence ID" value="NZ_JAKGBZ010000005.1"/>
</dbReference>
<comment type="similarity">
    <text evidence="1">Belongs to the gamma-glutamyltransferase family.</text>
</comment>
<dbReference type="PANTHER" id="PTHR43199:SF1">
    <property type="entry name" value="GLUTATHIONE HYDROLASE PROENZYME"/>
    <property type="match status" value="1"/>
</dbReference>
<evidence type="ECO:0000256" key="1">
    <source>
        <dbReference type="ARBA" id="ARBA00009381"/>
    </source>
</evidence>
<evidence type="ECO:0000313" key="2">
    <source>
        <dbReference type="EMBL" id="MCF3945930.1"/>
    </source>
</evidence>
<protein>
    <submittedName>
        <fullName evidence="2">Gamma-glutamyltransferase family protein</fullName>
    </submittedName>
</protein>
<sequence length="456" mass="44548">MANLSILRRTAPLALGVLLTGCGVSHALFGGGQKGLGEPAPQKPAVGFAVAPVPEAALAAKHILNEGGNAADAATAAGFALAVTLPSRAGLGGGGACLIDLPKNDGGTGHITSLLFQPGQPSGATSGASRPAAVPQLARGLIAMQARYGRLPLSTDLAPAEAMAGGGVAVSRALAADLSVVGSALLANPASRSVFTTASGQMLQAGETLRQPDLATTLTRLQSAGVFGFYHGQFAAKFIDAADRAGGGLTLADLRAIKPRYVTPVTIDRLGYSLSFLPTAGGLGAATGIESLAQNPQAMDVAAGRALAAAQAARHGASLGALPASAGFAALDHKGGVVGCATTMNNLFGTGRIAPGTGILLAASPARITPPLLAAGLATRGGNFRAIATGSGQQGAPMAVAAGLYNALHSSVPMPSPVPAPGRANVIACAGLMPGAPKSCAGAADPRGFGLAVGSR</sequence>
<proteinExistence type="inferred from homology"/>
<keyword evidence="3" id="KW-1185">Reference proteome</keyword>
<comment type="caution">
    <text evidence="2">The sequence shown here is derived from an EMBL/GenBank/DDBJ whole genome shotgun (WGS) entry which is preliminary data.</text>
</comment>
<dbReference type="EMBL" id="JAKGBZ010000005">
    <property type="protein sequence ID" value="MCF3945930.1"/>
    <property type="molecule type" value="Genomic_DNA"/>
</dbReference>
<reference evidence="2 3" key="1">
    <citation type="submission" date="2022-01" db="EMBL/GenBank/DDBJ databases">
        <authorList>
            <person name="Won M."/>
            <person name="Kim S.-J."/>
            <person name="Kwon S.-W."/>
        </authorList>
    </citation>
    <scope>NUCLEOTIDE SEQUENCE [LARGE SCALE GENOMIC DNA]</scope>
    <source>
        <strain evidence="2 3">KCTC 23505</strain>
    </source>
</reference>
<organism evidence="2 3">
    <name type="scientific">Acidiphilium iwatense</name>
    <dbReference type="NCBI Taxonomy" id="768198"/>
    <lineage>
        <taxon>Bacteria</taxon>
        <taxon>Pseudomonadati</taxon>
        <taxon>Pseudomonadota</taxon>
        <taxon>Alphaproteobacteria</taxon>
        <taxon>Acetobacterales</taxon>
        <taxon>Acidocellaceae</taxon>
        <taxon>Acidiphilium</taxon>
    </lineage>
</organism>
<dbReference type="Proteomes" id="UP001521209">
    <property type="component" value="Unassembled WGS sequence"/>
</dbReference>